<feature type="domain" description="PLD phosphodiesterase" evidence="1">
    <location>
        <begin position="108"/>
        <end position="135"/>
    </location>
</feature>
<dbReference type="AlphaFoldDB" id="A0A8J7FH30"/>
<dbReference type="PANTHER" id="PTHR21248:SF23">
    <property type="entry name" value="CARDIOLIPIN SYNTHASE B"/>
    <property type="match status" value="1"/>
</dbReference>
<feature type="domain" description="PLD phosphodiesterase" evidence="1">
    <location>
        <begin position="282"/>
        <end position="308"/>
    </location>
</feature>
<dbReference type="InterPro" id="IPR025202">
    <property type="entry name" value="PLD-like_dom"/>
</dbReference>
<dbReference type="GO" id="GO:0016020">
    <property type="term" value="C:membrane"/>
    <property type="evidence" value="ECO:0007669"/>
    <property type="project" value="TreeGrafter"/>
</dbReference>
<dbReference type="PANTHER" id="PTHR21248">
    <property type="entry name" value="CARDIOLIPIN SYNTHASE"/>
    <property type="match status" value="1"/>
</dbReference>
<dbReference type="SMART" id="SM00155">
    <property type="entry name" value="PLDc"/>
    <property type="match status" value="2"/>
</dbReference>
<gene>
    <name evidence="2" type="ORF">IOQ59_09425</name>
</gene>
<proteinExistence type="predicted"/>
<comment type="caution">
    <text evidence="2">The sequence shown here is derived from an EMBL/GenBank/DDBJ whole genome shotgun (WGS) entry which is preliminary data.</text>
</comment>
<evidence type="ECO:0000313" key="3">
    <source>
        <dbReference type="Proteomes" id="UP000640333"/>
    </source>
</evidence>
<dbReference type="CDD" id="cd09110">
    <property type="entry name" value="PLDc_CLS_1"/>
    <property type="match status" value="1"/>
</dbReference>
<dbReference type="EMBL" id="JADEYS010000008">
    <property type="protein sequence ID" value="MBE9397478.1"/>
    <property type="molecule type" value="Genomic_DNA"/>
</dbReference>
<protein>
    <submittedName>
        <fullName evidence="2">Phosphatidylserine/phosphatidylglycerophosphate/ cardiolipin synthase family protein</fullName>
    </submittedName>
</protein>
<dbReference type="SUPFAM" id="SSF56024">
    <property type="entry name" value="Phospholipase D/nuclease"/>
    <property type="match status" value="2"/>
</dbReference>
<keyword evidence="3" id="KW-1185">Reference proteome</keyword>
<dbReference type="Gene3D" id="3.30.870.10">
    <property type="entry name" value="Endonuclease Chain A"/>
    <property type="match status" value="2"/>
</dbReference>
<dbReference type="RefSeq" id="WP_193953035.1">
    <property type="nucleotide sequence ID" value="NZ_JADEYS010000008.1"/>
</dbReference>
<accession>A0A8J7FH30</accession>
<sequence length="372" mass="43349">MRKRFQWREGNQIDLMVDGEVFFPVMLEEMRKARHSLLLEFYLVASGTITTRFIEEMIAAVKRGVMVRMIIDGFGALKFNQNDRKRLQSEGVQIIVYNPLHATKLTRNFARDHRKLLIVDQQVAFVGGTGLSDVYWLSDAKGSPWHELMSRVEGPAVVDLLNVYNALWERCSYQKLPSAPETMPPVGDTKVRVTTIQGMYQQDIKVSFLHRVNRAQTRVWLMTAYFLPSFSVRSALRRAARRGVDVRLVIAGPYTDQPWVFHASKRYYRALLKAGVRIYEYQPRFLHAKAAVVDDWSSVGSCNLDHWNLRWNLEANIEVEDSAFVVQVGQVLRDDMHHCYEVTYDAWSKRPWHQKMHEYVWAWLAKLALKIR</sequence>
<dbReference type="GO" id="GO:0008808">
    <property type="term" value="F:cardiolipin synthase activity"/>
    <property type="evidence" value="ECO:0007669"/>
    <property type="project" value="TreeGrafter"/>
</dbReference>
<dbReference type="Pfam" id="PF13091">
    <property type="entry name" value="PLDc_2"/>
    <property type="match status" value="2"/>
</dbReference>
<name>A0A8J7FH30_9GAMM</name>
<dbReference type="PROSITE" id="PS50035">
    <property type="entry name" value="PLD"/>
    <property type="match status" value="2"/>
</dbReference>
<dbReference type="CDD" id="cd09159">
    <property type="entry name" value="PLDc_ybhO_like_2"/>
    <property type="match status" value="1"/>
</dbReference>
<dbReference type="GO" id="GO:0032049">
    <property type="term" value="P:cardiolipin biosynthetic process"/>
    <property type="evidence" value="ECO:0007669"/>
    <property type="project" value="UniProtKB-ARBA"/>
</dbReference>
<organism evidence="2 3">
    <name type="scientific">Pontibacterium sinense</name>
    <dbReference type="NCBI Taxonomy" id="2781979"/>
    <lineage>
        <taxon>Bacteria</taxon>
        <taxon>Pseudomonadati</taxon>
        <taxon>Pseudomonadota</taxon>
        <taxon>Gammaproteobacteria</taxon>
        <taxon>Oceanospirillales</taxon>
        <taxon>Oceanospirillaceae</taxon>
        <taxon>Pontibacterium</taxon>
    </lineage>
</organism>
<evidence type="ECO:0000313" key="2">
    <source>
        <dbReference type="EMBL" id="MBE9397478.1"/>
    </source>
</evidence>
<dbReference type="Proteomes" id="UP000640333">
    <property type="component" value="Unassembled WGS sequence"/>
</dbReference>
<dbReference type="InterPro" id="IPR001736">
    <property type="entry name" value="PLipase_D/transphosphatidylase"/>
</dbReference>
<reference evidence="2" key="1">
    <citation type="submission" date="2020-10" db="EMBL/GenBank/DDBJ databases">
        <title>Bacterium isolated from coastal waters sediment.</title>
        <authorList>
            <person name="Chen R.-J."/>
            <person name="Lu D.-C."/>
            <person name="Zhu K.-L."/>
            <person name="Du Z.-J."/>
        </authorList>
    </citation>
    <scope>NUCLEOTIDE SEQUENCE</scope>
    <source>
        <strain evidence="2">N1Y112</strain>
    </source>
</reference>
<evidence type="ECO:0000259" key="1">
    <source>
        <dbReference type="PROSITE" id="PS50035"/>
    </source>
</evidence>